<dbReference type="AlphaFoldDB" id="A0A3B7QWY9"/>
<dbReference type="GO" id="GO:0009279">
    <property type="term" value="C:cell outer membrane"/>
    <property type="evidence" value="ECO:0007669"/>
    <property type="project" value="UniProtKB-SubCell"/>
</dbReference>
<dbReference type="EMBL" id="CP032317">
    <property type="protein sequence ID" value="AYA35620.1"/>
    <property type="molecule type" value="Genomic_DNA"/>
</dbReference>
<dbReference type="CDD" id="cd08977">
    <property type="entry name" value="SusD"/>
    <property type="match status" value="1"/>
</dbReference>
<dbReference type="RefSeq" id="WP_119443212.1">
    <property type="nucleotide sequence ID" value="NZ_CP032317.1"/>
</dbReference>
<evidence type="ECO:0000259" key="8">
    <source>
        <dbReference type="Pfam" id="PF14322"/>
    </source>
</evidence>
<comment type="similarity">
    <text evidence="2">Belongs to the SusD family.</text>
</comment>
<keyword evidence="5" id="KW-0998">Cell outer membrane</keyword>
<reference evidence="9 10" key="1">
    <citation type="submission" date="2018-09" db="EMBL/GenBank/DDBJ databases">
        <title>Hymenobacter medium sp. nov., isolated from R2A medium.</title>
        <authorList>
            <person name="Yingchao G."/>
        </authorList>
    </citation>
    <scope>NUCLEOTIDE SEQUENCE [LARGE SCALE GENOMIC DNA]</scope>
    <source>
        <strain evidence="10">sh-6</strain>
    </source>
</reference>
<dbReference type="KEGG" id="hyh:D3Y59_00255"/>
<evidence type="ECO:0000256" key="4">
    <source>
        <dbReference type="ARBA" id="ARBA00023136"/>
    </source>
</evidence>
<evidence type="ECO:0000313" key="9">
    <source>
        <dbReference type="EMBL" id="AYA35620.1"/>
    </source>
</evidence>
<protein>
    <submittedName>
        <fullName evidence="9">RagB/SusD family nutrient uptake outer membrane protein</fullName>
    </submittedName>
</protein>
<name>A0A3B7QWY9_9BACT</name>
<dbReference type="Gene3D" id="1.25.40.390">
    <property type="match status" value="1"/>
</dbReference>
<dbReference type="InterPro" id="IPR033985">
    <property type="entry name" value="SusD-like_N"/>
</dbReference>
<evidence type="ECO:0000256" key="3">
    <source>
        <dbReference type="ARBA" id="ARBA00022729"/>
    </source>
</evidence>
<proteinExistence type="inferred from homology"/>
<feature type="region of interest" description="Disordered" evidence="6">
    <location>
        <begin position="164"/>
        <end position="187"/>
    </location>
</feature>
<evidence type="ECO:0000313" key="10">
    <source>
        <dbReference type="Proteomes" id="UP000262802"/>
    </source>
</evidence>
<dbReference type="SUPFAM" id="SSF48452">
    <property type="entry name" value="TPR-like"/>
    <property type="match status" value="1"/>
</dbReference>
<sequence>MRRTAAAGLLLTLGLGTGCQDQLDLQPQQSVDAEQALSTPEGVDAAVVGGYARLGRPQLYGTNLLLIPELLGSNNYINWLGTFQSYRELSQKTNLTSFNVEADRTFDHAYRTINHANLIIDALPVVTDPANRQRYEGEARMMRAMVYFELVRLYGQPYRAGQTNSQPGVPINLTPNKTEEDASRRLPRASVEEVYQQVVTDLQAAVQLLPTNNGTRLDRYDAQAFLSRVRLQQGRYAEALTLSNEVINNSGASLNPSVLSAFTNRNTRESLFEIQQNDQNNAGAVNDGLATFYTSRASGFNGRGDVQITAAFASQYGPGDQRGSGPILGSLIYTGDGPRAGRLRNFKYNDPGQNIPLIRLAEMYLTRAECNARLGSTVGDTPLNDVNRIRRRAGAAALTAVTVDDVLKERELELAFEGFRLHDYKRTQRNITSVYTFDSPRLVLPIPQREINLGSALPQNPGY</sequence>
<evidence type="ECO:0000256" key="5">
    <source>
        <dbReference type="ARBA" id="ARBA00023237"/>
    </source>
</evidence>
<evidence type="ECO:0000256" key="1">
    <source>
        <dbReference type="ARBA" id="ARBA00004442"/>
    </source>
</evidence>
<dbReference type="Pfam" id="PF07980">
    <property type="entry name" value="SusD_RagB"/>
    <property type="match status" value="1"/>
</dbReference>
<dbReference type="InterPro" id="IPR012944">
    <property type="entry name" value="SusD_RagB_dom"/>
</dbReference>
<dbReference type="OrthoDB" id="9792139at2"/>
<keyword evidence="10" id="KW-1185">Reference proteome</keyword>
<comment type="subcellular location">
    <subcellularLocation>
        <location evidence="1">Cell outer membrane</location>
    </subcellularLocation>
</comment>
<organism evidence="9 10">
    <name type="scientific">Hymenobacter oligotrophus</name>
    <dbReference type="NCBI Taxonomy" id="2319843"/>
    <lineage>
        <taxon>Bacteria</taxon>
        <taxon>Pseudomonadati</taxon>
        <taxon>Bacteroidota</taxon>
        <taxon>Cytophagia</taxon>
        <taxon>Cytophagales</taxon>
        <taxon>Hymenobacteraceae</taxon>
        <taxon>Hymenobacter</taxon>
    </lineage>
</organism>
<keyword evidence="3" id="KW-0732">Signal</keyword>
<evidence type="ECO:0000256" key="2">
    <source>
        <dbReference type="ARBA" id="ARBA00006275"/>
    </source>
</evidence>
<feature type="domain" description="SusD-like N-terminal" evidence="8">
    <location>
        <begin position="86"/>
        <end position="231"/>
    </location>
</feature>
<gene>
    <name evidence="9" type="ORF">D3Y59_00255</name>
</gene>
<dbReference type="Proteomes" id="UP000262802">
    <property type="component" value="Chromosome"/>
</dbReference>
<dbReference type="PROSITE" id="PS51257">
    <property type="entry name" value="PROKAR_LIPOPROTEIN"/>
    <property type="match status" value="1"/>
</dbReference>
<accession>A0A3B7QWY9</accession>
<dbReference type="Pfam" id="PF14322">
    <property type="entry name" value="SusD-like_3"/>
    <property type="match status" value="1"/>
</dbReference>
<feature type="domain" description="RagB/SusD" evidence="7">
    <location>
        <begin position="352"/>
        <end position="463"/>
    </location>
</feature>
<evidence type="ECO:0000256" key="6">
    <source>
        <dbReference type="SAM" id="MobiDB-lite"/>
    </source>
</evidence>
<keyword evidence="4" id="KW-0472">Membrane</keyword>
<evidence type="ECO:0000259" key="7">
    <source>
        <dbReference type="Pfam" id="PF07980"/>
    </source>
</evidence>
<dbReference type="InterPro" id="IPR011990">
    <property type="entry name" value="TPR-like_helical_dom_sf"/>
</dbReference>